<comment type="caution">
    <text evidence="2">The sequence shown here is derived from an EMBL/GenBank/DDBJ whole genome shotgun (WGS) entry which is preliminary data.</text>
</comment>
<keyword evidence="3" id="KW-1185">Reference proteome</keyword>
<protein>
    <submittedName>
        <fullName evidence="2">Uncharacterized protein</fullName>
    </submittedName>
</protein>
<accession>A0A1Y1W6A1</accession>
<evidence type="ECO:0000313" key="3">
    <source>
        <dbReference type="Proteomes" id="UP000193922"/>
    </source>
</evidence>
<feature type="transmembrane region" description="Helical" evidence="1">
    <location>
        <begin position="21"/>
        <end position="39"/>
    </location>
</feature>
<proteinExistence type="predicted"/>
<evidence type="ECO:0000313" key="2">
    <source>
        <dbReference type="EMBL" id="ORX68684.1"/>
    </source>
</evidence>
<dbReference type="Proteomes" id="UP000193922">
    <property type="component" value="Unassembled WGS sequence"/>
</dbReference>
<dbReference type="EMBL" id="MCFD01000009">
    <property type="protein sequence ID" value="ORX68684.1"/>
    <property type="molecule type" value="Genomic_DNA"/>
</dbReference>
<sequence>MKQLPHSRQADGQRRVGRGTLASLALIIGGLFYFFALGAKDRMLTLVRVLANPTPDCMYIQPPSLTVLSAESVRIGWRSSCKHSALVKFNSGEVAPHVVSAGPLNSWFEYAADVPVAYGQPTQLHVETDNWALNQILPIRYTSPWSTVAHGEPGNTSLPVFAIGLVDIARISDHAGEPWATELADILHGHRLSFVMHPKAQRGSPGIDGIVHAPPDSASFAAFAGNVCVVATSASSPSKSLEGFGKCAGADLSAIFIDMDWTHRLLYWLGISGALQSRLFNYFSGISKVAGTKAVVIRTNSRLVPVDATSLRPLVPRCSLLGNAIGWCSPPVATVIEQTASGKLQLNVFTVTGHHLQTSKYPIQ</sequence>
<organism evidence="2 3">
    <name type="scientific">Linderina pennispora</name>
    <dbReference type="NCBI Taxonomy" id="61395"/>
    <lineage>
        <taxon>Eukaryota</taxon>
        <taxon>Fungi</taxon>
        <taxon>Fungi incertae sedis</taxon>
        <taxon>Zoopagomycota</taxon>
        <taxon>Kickxellomycotina</taxon>
        <taxon>Kickxellomycetes</taxon>
        <taxon>Kickxellales</taxon>
        <taxon>Kickxellaceae</taxon>
        <taxon>Linderina</taxon>
    </lineage>
</organism>
<dbReference type="RefSeq" id="XP_040742466.1">
    <property type="nucleotide sequence ID" value="XM_040887935.1"/>
</dbReference>
<name>A0A1Y1W6A1_9FUNG</name>
<reference evidence="2 3" key="1">
    <citation type="submission" date="2016-07" db="EMBL/GenBank/DDBJ databases">
        <title>Pervasive Adenine N6-methylation of Active Genes in Fungi.</title>
        <authorList>
            <consortium name="DOE Joint Genome Institute"/>
            <person name="Mondo S.J."/>
            <person name="Dannebaum R.O."/>
            <person name="Kuo R.C."/>
            <person name="Labutti K."/>
            <person name="Haridas S."/>
            <person name="Kuo A."/>
            <person name="Salamov A."/>
            <person name="Ahrendt S.R."/>
            <person name="Lipzen A."/>
            <person name="Sullivan W."/>
            <person name="Andreopoulos W.B."/>
            <person name="Clum A."/>
            <person name="Lindquist E."/>
            <person name="Daum C."/>
            <person name="Ramamoorthy G.K."/>
            <person name="Gryganskyi A."/>
            <person name="Culley D."/>
            <person name="Magnuson J.K."/>
            <person name="James T.Y."/>
            <person name="O'Malley M.A."/>
            <person name="Stajich J.E."/>
            <person name="Spatafora J.W."/>
            <person name="Visel A."/>
            <person name="Grigoriev I.V."/>
        </authorList>
    </citation>
    <scope>NUCLEOTIDE SEQUENCE [LARGE SCALE GENOMIC DNA]</scope>
    <source>
        <strain evidence="2 3">ATCC 12442</strain>
    </source>
</reference>
<evidence type="ECO:0000256" key="1">
    <source>
        <dbReference type="SAM" id="Phobius"/>
    </source>
</evidence>
<dbReference type="AlphaFoldDB" id="A0A1Y1W6A1"/>
<keyword evidence="1" id="KW-1133">Transmembrane helix</keyword>
<gene>
    <name evidence="2" type="ORF">DL89DRAFT_268463</name>
</gene>
<keyword evidence="1" id="KW-0472">Membrane</keyword>
<dbReference type="GeneID" id="63804583"/>
<keyword evidence="1" id="KW-0812">Transmembrane</keyword>
<dbReference type="OrthoDB" id="5544714at2759"/>